<comment type="caution">
    <text evidence="2">The sequence shown here is derived from an EMBL/GenBank/DDBJ whole genome shotgun (WGS) entry which is preliminary data.</text>
</comment>
<dbReference type="EMBL" id="MBPK01000011">
    <property type="protein sequence ID" value="PKT81919.1"/>
    <property type="molecule type" value="Genomic_DNA"/>
</dbReference>
<gene>
    <name evidence="2" type="ORF">BCM31_01685</name>
</gene>
<evidence type="ECO:0000313" key="2">
    <source>
        <dbReference type="EMBL" id="PKT81919.1"/>
    </source>
</evidence>
<proteinExistence type="predicted"/>
<dbReference type="OrthoDB" id="9814866at2"/>
<dbReference type="STRING" id="556267.HWAG_00759"/>
<dbReference type="AlphaFoldDB" id="A0A2N3PKG5"/>
<evidence type="ECO:0008006" key="4">
    <source>
        <dbReference type="Google" id="ProtNLM"/>
    </source>
</evidence>
<name>A0A2N3PKG5_9HELI</name>
<keyword evidence="1" id="KW-0175">Coiled coil</keyword>
<dbReference type="CDD" id="cd18773">
    <property type="entry name" value="PDC1_HK_sensor"/>
    <property type="match status" value="1"/>
</dbReference>
<accession>A0A2N3PKG5</accession>
<organism evidence="2 3">
    <name type="scientific">Helicobacter winghamensis</name>
    <dbReference type="NCBI Taxonomy" id="157268"/>
    <lineage>
        <taxon>Bacteria</taxon>
        <taxon>Pseudomonadati</taxon>
        <taxon>Campylobacterota</taxon>
        <taxon>Epsilonproteobacteria</taxon>
        <taxon>Campylobacterales</taxon>
        <taxon>Helicobacteraceae</taxon>
        <taxon>Helicobacter</taxon>
    </lineage>
</organism>
<keyword evidence="3" id="KW-1185">Reference proteome</keyword>
<dbReference type="RefSeq" id="WP_101313020.1">
    <property type="nucleotide sequence ID" value="NZ_MBPJ01000022.1"/>
</dbReference>
<dbReference type="Proteomes" id="UP000233350">
    <property type="component" value="Unassembled WGS sequence"/>
</dbReference>
<sequence length="674" mass="76734">MEQSVISILNNYVPMVQRYQSQFSSLNTLLSKTTLTGKISSLDIAENLFDYMEKTQEKFENLQDELIHTIMKQNFHNAYEEALTSAKLVGGMIGSFVKGCHESVLELSKNRILHNLSVDFANATEKEKSTESLEKILNILQKFCKNSEQSYKDIFLYSSDGTLLERIKYAEDQENNPKTKLQNVLETGSIESYAEYCQKVDFYYTAEESDKPELFFVVPLRANRESATNITLVLVVNIQEKAKGILEQFPYRLPQGNLVVINERERVVFSDNVRIFPIGQILSLSKHGEYSFLENRSKTCMVAINAINGLEHLESAIKMCSVCRIVPLYAAFDAKRQVSREINDSLLENSLLVTEELDRVIAEGENINEELGDVVINGEIIASKSHSYALNPILNNIRILSEEMNTLCIQSTGELQKGIYNALFNIVEYYSKYLVFSLDRLFAKAIRDVEQVSENADLVTYLSAQENATDIEIKAHLVSLEQDFTYFHNIILFDKDGTILLNGLDDNTLNKKKVNFCGATGSDGVVVSNFESTSLYENKPTILMYRYLKDSTHRFVGGILFVLDFAKIQEFLNGVLPKESEIISEESEIFSVVFDDNKNVLATTKSDLNFDEFLHNDVIDFKNLKKINQIVKIGQKHYLVCSDFSNAQQSIFTEYTRRTLHSVIFVAVKEDRVD</sequence>
<evidence type="ECO:0000256" key="1">
    <source>
        <dbReference type="SAM" id="Coils"/>
    </source>
</evidence>
<evidence type="ECO:0000313" key="3">
    <source>
        <dbReference type="Proteomes" id="UP000233350"/>
    </source>
</evidence>
<reference evidence="2 3" key="1">
    <citation type="submission" date="2016-07" db="EMBL/GenBank/DDBJ databases">
        <title>Detection of Helicobacter winghamensis from caecal content of red fox (Vulpes vulpes).</title>
        <authorList>
            <person name="Zanoni R.G."/>
            <person name="Florio D."/>
            <person name="Caffara M."/>
            <person name="Renzi M."/>
            <person name="Parisi A."/>
            <person name="Pasquali F."/>
            <person name="Manfreda G."/>
        </authorList>
    </citation>
    <scope>NUCLEOTIDE SEQUENCE [LARGE SCALE GENOMIC DNA]</scope>
    <source>
        <strain evidence="2 3">295_13</strain>
    </source>
</reference>
<protein>
    <recommendedName>
        <fullName evidence="4">Cache domain-containing protein</fullName>
    </recommendedName>
</protein>
<feature type="coiled-coil region" evidence="1">
    <location>
        <begin position="45"/>
        <end position="72"/>
    </location>
</feature>